<evidence type="ECO:0000313" key="1">
    <source>
        <dbReference type="EMBL" id="KFD49988.1"/>
    </source>
</evidence>
<accession>A0A085LYE2</accession>
<gene>
    <name evidence="1" type="ORF">M513_09081</name>
    <name evidence="2" type="ORF">M514_09081</name>
</gene>
<name>A0A085LYE2_9BILA</name>
<dbReference type="EMBL" id="KL367551">
    <property type="protein sequence ID" value="KFD64722.1"/>
    <property type="molecule type" value="Genomic_DNA"/>
</dbReference>
<dbReference type="Proteomes" id="UP000030758">
    <property type="component" value="Unassembled WGS sequence"/>
</dbReference>
<sequence>MTTLPSCFLASFGSGQMARPRIKRQLCFSTDHTHTTKTAMSTRATLSAIAFKGVESSESRVTSLRLRFQQDEWVSIPPCFAVSTATLQMNAREQFCRFQLITF</sequence>
<keyword evidence="3" id="KW-1185">Reference proteome</keyword>
<dbReference type="AlphaFoldDB" id="A0A085LYE2"/>
<proteinExistence type="predicted"/>
<evidence type="ECO:0000313" key="2">
    <source>
        <dbReference type="EMBL" id="KFD64722.1"/>
    </source>
</evidence>
<organism evidence="1 3">
    <name type="scientific">Trichuris suis</name>
    <name type="common">pig whipworm</name>
    <dbReference type="NCBI Taxonomy" id="68888"/>
    <lineage>
        <taxon>Eukaryota</taxon>
        <taxon>Metazoa</taxon>
        <taxon>Ecdysozoa</taxon>
        <taxon>Nematoda</taxon>
        <taxon>Enoplea</taxon>
        <taxon>Dorylaimia</taxon>
        <taxon>Trichinellida</taxon>
        <taxon>Trichuridae</taxon>
        <taxon>Trichuris</taxon>
    </lineage>
</organism>
<evidence type="ECO:0000313" key="3">
    <source>
        <dbReference type="Proteomes" id="UP000030764"/>
    </source>
</evidence>
<reference evidence="1 3" key="1">
    <citation type="journal article" date="2014" name="Nat. Genet.">
        <title>Genome and transcriptome of the porcine whipworm Trichuris suis.</title>
        <authorList>
            <person name="Jex A.R."/>
            <person name="Nejsum P."/>
            <person name="Schwarz E.M."/>
            <person name="Hu L."/>
            <person name="Young N.D."/>
            <person name="Hall R.S."/>
            <person name="Korhonen P.K."/>
            <person name="Liao S."/>
            <person name="Thamsborg S."/>
            <person name="Xia J."/>
            <person name="Xu P."/>
            <person name="Wang S."/>
            <person name="Scheerlinck J.P."/>
            <person name="Hofmann A."/>
            <person name="Sternberg P.W."/>
            <person name="Wang J."/>
            <person name="Gasser R.B."/>
        </authorList>
    </citation>
    <scope>NUCLEOTIDE SEQUENCE [LARGE SCALE GENOMIC DNA]</scope>
    <source>
        <strain evidence="2">DCEP-RM93F</strain>
        <strain evidence="1">DCEP-RM93M</strain>
    </source>
</reference>
<dbReference type="Proteomes" id="UP000030764">
    <property type="component" value="Unassembled WGS sequence"/>
</dbReference>
<dbReference type="EMBL" id="KL363260">
    <property type="protein sequence ID" value="KFD49988.1"/>
    <property type="molecule type" value="Genomic_DNA"/>
</dbReference>
<protein>
    <submittedName>
        <fullName evidence="1">Uncharacterized protein</fullName>
    </submittedName>
</protein>